<evidence type="ECO:0000256" key="4">
    <source>
        <dbReference type="ARBA" id="ARBA00022912"/>
    </source>
</evidence>
<feature type="region of interest" description="Disordered" evidence="5">
    <location>
        <begin position="24"/>
        <end position="43"/>
    </location>
</feature>
<dbReference type="Gene3D" id="3.90.190.10">
    <property type="entry name" value="Protein tyrosine phosphatase superfamily"/>
    <property type="match status" value="1"/>
</dbReference>
<dbReference type="PROSITE" id="PS50054">
    <property type="entry name" value="TYR_PHOSPHATASE_DUAL"/>
    <property type="match status" value="1"/>
</dbReference>
<dbReference type="InterPro" id="IPR000387">
    <property type="entry name" value="Tyr_Pase_dom"/>
</dbReference>
<dbReference type="InterPro" id="IPR020422">
    <property type="entry name" value="TYR_PHOSPHATASE_DUAL_dom"/>
</dbReference>
<proteinExistence type="inferred from homology"/>
<dbReference type="Proteomes" id="UP000298138">
    <property type="component" value="Unassembled WGS sequence"/>
</dbReference>
<dbReference type="AlphaFoldDB" id="A0A4V6RHH7"/>
<feature type="domain" description="Tyrosine-protein phosphatase" evidence="6">
    <location>
        <begin position="48"/>
        <end position="190"/>
    </location>
</feature>
<reference evidence="8 9" key="1">
    <citation type="submission" date="2019-04" db="EMBL/GenBank/DDBJ databases">
        <title>Comparative genomics and transcriptomics to analyze fruiting body development in filamentous ascomycetes.</title>
        <authorList>
            <consortium name="DOE Joint Genome Institute"/>
            <person name="Lutkenhaus R."/>
            <person name="Traeger S."/>
            <person name="Breuer J."/>
            <person name="Kuo A."/>
            <person name="Lipzen A."/>
            <person name="Pangilinan J."/>
            <person name="Dilworth D."/>
            <person name="Sandor L."/>
            <person name="Poggeler S."/>
            <person name="Barry K."/>
            <person name="Grigoriev I.V."/>
            <person name="Nowrousian M."/>
        </authorList>
    </citation>
    <scope>NUCLEOTIDE SEQUENCE [LARGE SCALE GENOMIC DNA]</scope>
    <source>
        <strain evidence="8 9">CBS 389.68</strain>
    </source>
</reference>
<dbReference type="GO" id="GO:0004725">
    <property type="term" value="F:protein tyrosine phosphatase activity"/>
    <property type="evidence" value="ECO:0007669"/>
    <property type="project" value="UniProtKB-EC"/>
</dbReference>
<dbReference type="CDD" id="cd14498">
    <property type="entry name" value="DSP"/>
    <property type="match status" value="1"/>
</dbReference>
<protein>
    <recommendedName>
        <fullName evidence="2">protein-tyrosine-phosphatase</fullName>
        <ecNumber evidence="2">3.1.3.48</ecNumber>
    </recommendedName>
</protein>
<keyword evidence="3" id="KW-0378">Hydrolase</keyword>
<keyword evidence="9" id="KW-1185">Reference proteome</keyword>
<dbReference type="PROSITE" id="PS00383">
    <property type="entry name" value="TYR_PHOSPHATASE_1"/>
    <property type="match status" value="1"/>
</dbReference>
<feature type="compositionally biased region" description="Low complexity" evidence="5">
    <location>
        <begin position="24"/>
        <end position="33"/>
    </location>
</feature>
<dbReference type="GO" id="GO:0043409">
    <property type="term" value="P:negative regulation of MAPK cascade"/>
    <property type="evidence" value="ECO:0007669"/>
    <property type="project" value="TreeGrafter"/>
</dbReference>
<keyword evidence="4" id="KW-0904">Protein phosphatase</keyword>
<sequence>MSFTYTPPTLSSDDEARLHIAASIASSSSSSSSRTHRPAGTRPHAAYSKVLSNGSLYLGNLRSAQDDHLLYKLKVTQVISIVSEGTALQIPKTVKHRRITLSDLPSEDLLAILPEATKLIDEALRTHEVVMVHCQHGLSRSASVVIGFLMMRLHWSLAATLDYLKQRHICVQPNPGFFEQLRVWEDQVNGPSPASML</sequence>
<dbReference type="OrthoDB" id="10252009at2759"/>
<dbReference type="EC" id="3.1.3.48" evidence="2"/>
<dbReference type="EMBL" id="ML220113">
    <property type="protein sequence ID" value="TGZ83835.1"/>
    <property type="molecule type" value="Genomic_DNA"/>
</dbReference>
<dbReference type="InterPro" id="IPR016130">
    <property type="entry name" value="Tyr_Pase_AS"/>
</dbReference>
<dbReference type="PANTHER" id="PTHR10159:SF519">
    <property type="entry name" value="DUAL SPECIFICITY PROTEIN PHOSPHATASE MPK3"/>
    <property type="match status" value="1"/>
</dbReference>
<evidence type="ECO:0000256" key="2">
    <source>
        <dbReference type="ARBA" id="ARBA00013064"/>
    </source>
</evidence>
<gene>
    <name evidence="8" type="ORF">EX30DRAFT_338437</name>
</gene>
<accession>A0A4V6RHH7</accession>
<dbReference type="InterPro" id="IPR029021">
    <property type="entry name" value="Prot-tyrosine_phosphatase-like"/>
</dbReference>
<dbReference type="PANTHER" id="PTHR10159">
    <property type="entry name" value="DUAL SPECIFICITY PROTEIN PHOSPHATASE"/>
    <property type="match status" value="1"/>
</dbReference>
<dbReference type="InParanoid" id="A0A4V6RHH7"/>
<evidence type="ECO:0000259" key="7">
    <source>
        <dbReference type="PROSITE" id="PS50056"/>
    </source>
</evidence>
<dbReference type="SMART" id="SM00195">
    <property type="entry name" value="DSPc"/>
    <property type="match status" value="1"/>
</dbReference>
<evidence type="ECO:0000259" key="6">
    <source>
        <dbReference type="PROSITE" id="PS50054"/>
    </source>
</evidence>
<name>A0A4V6RHH7_9PEZI</name>
<dbReference type="SUPFAM" id="SSF52799">
    <property type="entry name" value="(Phosphotyrosine protein) phosphatases II"/>
    <property type="match status" value="1"/>
</dbReference>
<evidence type="ECO:0000313" key="9">
    <source>
        <dbReference type="Proteomes" id="UP000298138"/>
    </source>
</evidence>
<dbReference type="PROSITE" id="PS50056">
    <property type="entry name" value="TYR_PHOSPHATASE_2"/>
    <property type="match status" value="1"/>
</dbReference>
<comment type="similarity">
    <text evidence="1">Belongs to the protein-tyrosine phosphatase family. Non-receptor class dual specificity subfamily.</text>
</comment>
<evidence type="ECO:0000256" key="1">
    <source>
        <dbReference type="ARBA" id="ARBA00008601"/>
    </source>
</evidence>
<dbReference type="Pfam" id="PF00782">
    <property type="entry name" value="DSPc"/>
    <property type="match status" value="1"/>
</dbReference>
<feature type="domain" description="Tyrosine specific protein phosphatases" evidence="7">
    <location>
        <begin position="107"/>
        <end position="167"/>
    </location>
</feature>
<evidence type="ECO:0000313" key="8">
    <source>
        <dbReference type="EMBL" id="TGZ83835.1"/>
    </source>
</evidence>
<evidence type="ECO:0000256" key="3">
    <source>
        <dbReference type="ARBA" id="ARBA00022801"/>
    </source>
</evidence>
<organism evidence="8 9">
    <name type="scientific">Ascodesmis nigricans</name>
    <dbReference type="NCBI Taxonomy" id="341454"/>
    <lineage>
        <taxon>Eukaryota</taxon>
        <taxon>Fungi</taxon>
        <taxon>Dikarya</taxon>
        <taxon>Ascomycota</taxon>
        <taxon>Pezizomycotina</taxon>
        <taxon>Pezizomycetes</taxon>
        <taxon>Pezizales</taxon>
        <taxon>Ascodesmidaceae</taxon>
        <taxon>Ascodesmis</taxon>
    </lineage>
</organism>
<evidence type="ECO:0000256" key="5">
    <source>
        <dbReference type="SAM" id="MobiDB-lite"/>
    </source>
</evidence>
<dbReference type="STRING" id="341454.A0A4V6RHH7"/>
<dbReference type="GO" id="GO:0005737">
    <property type="term" value="C:cytoplasm"/>
    <property type="evidence" value="ECO:0007669"/>
    <property type="project" value="TreeGrafter"/>
</dbReference>
<dbReference type="InterPro" id="IPR000340">
    <property type="entry name" value="Dual-sp_phosphatase_cat-dom"/>
</dbReference>